<dbReference type="EMBL" id="JAGVRK010000001">
    <property type="protein sequence ID" value="MBS2968823.1"/>
    <property type="molecule type" value="Genomic_DNA"/>
</dbReference>
<gene>
    <name evidence="1" type="ORF">J9317_08640</name>
</gene>
<evidence type="ECO:0000313" key="1">
    <source>
        <dbReference type="EMBL" id="MBS2968823.1"/>
    </source>
</evidence>
<dbReference type="RefSeq" id="WP_211557909.1">
    <property type="nucleotide sequence ID" value="NZ_JAGVRK010000001.1"/>
</dbReference>
<evidence type="ECO:0000313" key="2">
    <source>
        <dbReference type="Proteomes" id="UP000682403"/>
    </source>
</evidence>
<protein>
    <submittedName>
        <fullName evidence="1">Uncharacterized protein</fullName>
    </submittedName>
</protein>
<keyword evidence="2" id="KW-1185">Reference proteome</keyword>
<reference evidence="1 2" key="1">
    <citation type="submission" date="2021-04" db="EMBL/GenBank/DDBJ databases">
        <title>Metabacillus sp. strain KIGAM252 whole genome sequence.</title>
        <authorList>
            <person name="Seo M.-J."/>
            <person name="Cho E.-S."/>
            <person name="Hwang C.Y."/>
            <person name="Yoon D.J."/>
        </authorList>
    </citation>
    <scope>NUCLEOTIDE SEQUENCE [LARGE SCALE GENOMIC DNA]</scope>
    <source>
        <strain evidence="1 2">KIGAM252</strain>
    </source>
</reference>
<sequence length="172" mass="18396">MVISREPVQPPVAAPLVIQRIETCLTFVTVITAAIALDPGVTGAGRNLSTVSPFPLVITRIVLQGKPSTGLVTVAAIVTVAPQSPIVSYKGEETVPHANSNPIVKGTVTGIHVFLFLPLLQLPQPQSSHKLPFLNLFPSLSFTMIFAASLKGPSKPFKHFTSFGDLYSIVWK</sequence>
<dbReference type="Proteomes" id="UP000682403">
    <property type="component" value="Unassembled WGS sequence"/>
</dbReference>
<comment type="caution">
    <text evidence="1">The sequence shown here is derived from an EMBL/GenBank/DDBJ whole genome shotgun (WGS) entry which is preliminary data.</text>
</comment>
<proteinExistence type="predicted"/>
<name>A0ABS5LE64_9BACI</name>
<accession>A0ABS5LE64</accession>
<organism evidence="1 2">
    <name type="scientific">Metabacillus flavus</name>
    <dbReference type="NCBI Taxonomy" id="2823519"/>
    <lineage>
        <taxon>Bacteria</taxon>
        <taxon>Bacillati</taxon>
        <taxon>Bacillota</taxon>
        <taxon>Bacilli</taxon>
        <taxon>Bacillales</taxon>
        <taxon>Bacillaceae</taxon>
        <taxon>Metabacillus</taxon>
    </lineage>
</organism>